<dbReference type="RefSeq" id="WP_194812621.1">
    <property type="nucleotide sequence ID" value="NZ_CP063056.1"/>
</dbReference>
<accession>A0ABX6UYC1</accession>
<gene>
    <name evidence="1" type="ORF">IHV77_02700</name>
</gene>
<evidence type="ECO:0000313" key="2">
    <source>
        <dbReference type="Proteomes" id="UP000663069"/>
    </source>
</evidence>
<keyword evidence="2" id="KW-1185">Reference proteome</keyword>
<dbReference type="EMBL" id="CP063056">
    <property type="protein sequence ID" value="QPB43044.1"/>
    <property type="molecule type" value="Genomic_DNA"/>
</dbReference>
<organism evidence="1 2">
    <name type="scientific">Rodentibacter haemolyticus</name>
    <dbReference type="NCBI Taxonomy" id="2778911"/>
    <lineage>
        <taxon>Bacteria</taxon>
        <taxon>Pseudomonadati</taxon>
        <taxon>Pseudomonadota</taxon>
        <taxon>Gammaproteobacteria</taxon>
        <taxon>Pasteurellales</taxon>
        <taxon>Pasteurellaceae</taxon>
        <taxon>Rodentibacter</taxon>
    </lineage>
</organism>
<reference evidence="1 2" key="1">
    <citation type="submission" date="2020-10" db="EMBL/GenBank/DDBJ databases">
        <title>Genome Sequencing of Rodentibacter spp. strain DSM111151.</title>
        <authorList>
            <person name="Benga L."/>
            <person name="Lautwein T."/>
        </authorList>
    </citation>
    <scope>NUCLEOTIDE SEQUENCE [LARGE SCALE GENOMIC DNA]</scope>
    <source>
        <strain evidence="1 2">DSM 111151</strain>
    </source>
</reference>
<dbReference type="Proteomes" id="UP000663069">
    <property type="component" value="Chromosome"/>
</dbReference>
<protein>
    <submittedName>
        <fullName evidence="1">DNA-binding protein</fullName>
    </submittedName>
</protein>
<evidence type="ECO:0000313" key="1">
    <source>
        <dbReference type="EMBL" id="QPB43044.1"/>
    </source>
</evidence>
<sequence length="97" mass="11085">MSTINIKLQCDEPFITRKEYAKRLDVSLATVSNMIDQGVLVSVKLKKWNKEKNRYETGQNTTVLIDLVATAMKSIKRQQNRTKCGWFSHSLSHGGKQ</sequence>
<dbReference type="GO" id="GO:0003677">
    <property type="term" value="F:DNA binding"/>
    <property type="evidence" value="ECO:0007669"/>
    <property type="project" value="UniProtKB-KW"/>
</dbReference>
<proteinExistence type="predicted"/>
<name>A0ABX6UYC1_9PAST</name>
<keyword evidence="1" id="KW-0238">DNA-binding</keyword>